<dbReference type="SUPFAM" id="SSF49785">
    <property type="entry name" value="Galactose-binding domain-like"/>
    <property type="match status" value="1"/>
</dbReference>
<evidence type="ECO:0000313" key="5">
    <source>
        <dbReference type="Proteomes" id="UP001596972"/>
    </source>
</evidence>
<dbReference type="PANTHER" id="PTHR43056:SF10">
    <property type="entry name" value="COCE_NOND FAMILY, PUTATIVE (AFU_ORTHOLOGUE AFUA_7G00600)-RELATED"/>
    <property type="match status" value="1"/>
</dbReference>
<dbReference type="Gene3D" id="2.60.120.260">
    <property type="entry name" value="Galactose-binding domain-like"/>
    <property type="match status" value="1"/>
</dbReference>
<evidence type="ECO:0000313" key="4">
    <source>
        <dbReference type="EMBL" id="MFD0903733.1"/>
    </source>
</evidence>
<dbReference type="InterPro" id="IPR029058">
    <property type="entry name" value="AB_hydrolase_fold"/>
</dbReference>
<dbReference type="PANTHER" id="PTHR43056">
    <property type="entry name" value="PEPTIDASE S9 PROLYL OLIGOPEPTIDASE"/>
    <property type="match status" value="1"/>
</dbReference>
<keyword evidence="5" id="KW-1185">Reference proteome</keyword>
<comment type="caution">
    <text evidence="4">The sequence shown here is derived from an EMBL/GenBank/DDBJ whole genome shotgun (WGS) entry which is preliminary data.</text>
</comment>
<dbReference type="InterPro" id="IPR013736">
    <property type="entry name" value="Xaa-Pro_dipept_C"/>
</dbReference>
<dbReference type="EMBL" id="JBHTJA010000062">
    <property type="protein sequence ID" value="MFD0903733.1"/>
    <property type="molecule type" value="Genomic_DNA"/>
</dbReference>
<reference evidence="5" key="1">
    <citation type="journal article" date="2019" name="Int. J. Syst. Evol. Microbiol.">
        <title>The Global Catalogue of Microorganisms (GCM) 10K type strain sequencing project: providing services to taxonomists for standard genome sequencing and annotation.</title>
        <authorList>
            <consortium name="The Broad Institute Genomics Platform"/>
            <consortium name="The Broad Institute Genome Sequencing Center for Infectious Disease"/>
            <person name="Wu L."/>
            <person name="Ma J."/>
        </authorList>
    </citation>
    <scope>NUCLEOTIDE SEQUENCE [LARGE SCALE GENOMIC DNA]</scope>
    <source>
        <strain evidence="5">JCM 31202</strain>
    </source>
</reference>
<evidence type="ECO:0000259" key="3">
    <source>
        <dbReference type="SMART" id="SM00939"/>
    </source>
</evidence>
<dbReference type="InterPro" id="IPR000383">
    <property type="entry name" value="Xaa-Pro-like_dom"/>
</dbReference>
<dbReference type="SMART" id="SM00939">
    <property type="entry name" value="PepX_C"/>
    <property type="match status" value="1"/>
</dbReference>
<dbReference type="Proteomes" id="UP001596972">
    <property type="component" value="Unassembled WGS sequence"/>
</dbReference>
<dbReference type="RefSeq" id="WP_378302843.1">
    <property type="nucleotide sequence ID" value="NZ_JBHTJA010000062.1"/>
</dbReference>
<dbReference type="GO" id="GO:0016787">
    <property type="term" value="F:hydrolase activity"/>
    <property type="evidence" value="ECO:0007669"/>
    <property type="project" value="UniProtKB-KW"/>
</dbReference>
<accession>A0ABW3EXV7</accession>
<dbReference type="Gene3D" id="1.10.3020.10">
    <property type="entry name" value="alpha-amino acid ester hydrolase ( Helical cap domain)"/>
    <property type="match status" value="1"/>
</dbReference>
<dbReference type="SUPFAM" id="SSF53474">
    <property type="entry name" value="alpha/beta-Hydrolases"/>
    <property type="match status" value="1"/>
</dbReference>
<dbReference type="InterPro" id="IPR005674">
    <property type="entry name" value="CocE/Ser_esterase"/>
</dbReference>
<proteinExistence type="predicted"/>
<gene>
    <name evidence="4" type="ORF">ACFQ11_25330</name>
</gene>
<dbReference type="InterPro" id="IPR050585">
    <property type="entry name" value="Xaa-Pro_dipeptidyl-ppase/CocE"/>
</dbReference>
<name>A0ABW3EXV7_9ACTN</name>
<evidence type="ECO:0000256" key="2">
    <source>
        <dbReference type="SAM" id="MobiDB-lite"/>
    </source>
</evidence>
<keyword evidence="1 4" id="KW-0378">Hydrolase</keyword>
<sequence>MTELDRPPVPVTTTLDQPIEMRDGVVLRADVHRPASGGPHRTVLVRGPYGEQVFRSQPVTAFLHAGMAVVLQHCRGRGSSDGEFVPWVHEARDGADTVAWIRARPWSNGEVVASGTSYLAGCALQLAAERPEGLKAVVASMTPHDFYDGLKYHGGAFAVGSAFHWGALQGLLGALHGAAAGRERGDGFGRLLGALAEPDKALRTTPVRNMPGVSEMFPFWRDWTDHPERDAYWRELAETLRHDRIGVPVLHTAGWFDVFLRGTLENFRRIPGGRLIIGPWTHLSQASGVGELDFGHAAAAMTSLVEPEQIAFLRGSTGGPRVRYFTMGANEWREAGSWPPPGFAPTPYYLHADRTLSPEPPGTDAPPSAFVHDPGDPVPTHGGGLLLPDPVNVGPRDQRAVEERPDVLCFTTPVLRADVEVTGPVTAVLHAATSAPGADWTAKLVDVWPDGRAMNVADGIVRSPGDRTRHEIDLAATSQTFRAGHRVRVEIASSNFPRFDRHPAMVRAEHTVFHDAARASRIVLPLRTS</sequence>
<feature type="domain" description="Xaa-Pro dipeptidyl-peptidase C-terminal" evidence="3">
    <location>
        <begin position="311"/>
        <end position="523"/>
    </location>
</feature>
<dbReference type="Pfam" id="PF08530">
    <property type="entry name" value="PepX_C"/>
    <property type="match status" value="1"/>
</dbReference>
<feature type="region of interest" description="Disordered" evidence="2">
    <location>
        <begin position="355"/>
        <end position="391"/>
    </location>
</feature>
<dbReference type="Pfam" id="PF02129">
    <property type="entry name" value="Peptidase_S15"/>
    <property type="match status" value="1"/>
</dbReference>
<dbReference type="Gene3D" id="3.40.50.1820">
    <property type="entry name" value="alpha/beta hydrolase"/>
    <property type="match status" value="1"/>
</dbReference>
<dbReference type="InterPro" id="IPR008979">
    <property type="entry name" value="Galactose-bd-like_sf"/>
</dbReference>
<evidence type="ECO:0000256" key="1">
    <source>
        <dbReference type="ARBA" id="ARBA00022801"/>
    </source>
</evidence>
<dbReference type="NCBIfam" id="TIGR00976">
    <property type="entry name" value="CocE_NonD"/>
    <property type="match status" value="1"/>
</dbReference>
<organism evidence="4 5">
    <name type="scientific">Actinomadura sediminis</name>
    <dbReference type="NCBI Taxonomy" id="1038904"/>
    <lineage>
        <taxon>Bacteria</taxon>
        <taxon>Bacillati</taxon>
        <taxon>Actinomycetota</taxon>
        <taxon>Actinomycetes</taxon>
        <taxon>Streptosporangiales</taxon>
        <taxon>Thermomonosporaceae</taxon>
        <taxon>Actinomadura</taxon>
    </lineage>
</organism>
<protein>
    <submittedName>
        <fullName evidence="4">CocE/NonD family hydrolase</fullName>
    </submittedName>
</protein>